<evidence type="ECO:0000256" key="6">
    <source>
        <dbReference type="ARBA" id="ARBA00023157"/>
    </source>
</evidence>
<dbReference type="Gene3D" id="4.10.400.10">
    <property type="entry name" value="Low-density Lipoprotein Receptor"/>
    <property type="match status" value="5"/>
</dbReference>
<dbReference type="InterPro" id="IPR000859">
    <property type="entry name" value="CUB_dom"/>
</dbReference>
<name>A0A7M7T0E8_STRPU</name>
<feature type="domain" description="CUB" evidence="10">
    <location>
        <begin position="28"/>
        <end position="159"/>
    </location>
</feature>
<comment type="caution">
    <text evidence="9">Lacks conserved residue(s) required for the propagation of feature annotation.</text>
</comment>
<dbReference type="InterPro" id="IPR001304">
    <property type="entry name" value="C-type_lectin-like"/>
</dbReference>
<evidence type="ECO:0000256" key="5">
    <source>
        <dbReference type="ARBA" id="ARBA00023136"/>
    </source>
</evidence>
<dbReference type="PANTHER" id="PTHR22722">
    <property type="entry name" value="LOW-DENSITY LIPOPROTEIN RECEPTOR-RELATED PROTEIN 2-RELATED"/>
    <property type="match status" value="1"/>
</dbReference>
<organism evidence="12 13">
    <name type="scientific">Strongylocentrotus purpuratus</name>
    <name type="common">Purple sea urchin</name>
    <dbReference type="NCBI Taxonomy" id="7668"/>
    <lineage>
        <taxon>Eukaryota</taxon>
        <taxon>Metazoa</taxon>
        <taxon>Echinodermata</taxon>
        <taxon>Eleutherozoa</taxon>
        <taxon>Echinozoa</taxon>
        <taxon>Echinoidea</taxon>
        <taxon>Euechinoidea</taxon>
        <taxon>Echinacea</taxon>
        <taxon>Camarodonta</taxon>
        <taxon>Echinidea</taxon>
        <taxon>Strongylocentrotidae</taxon>
        <taxon>Strongylocentrotus</taxon>
    </lineage>
</organism>
<proteinExistence type="predicted"/>
<evidence type="ECO:0000256" key="8">
    <source>
        <dbReference type="ARBA" id="ARBA00023180"/>
    </source>
</evidence>
<feature type="disulfide bond" evidence="9">
    <location>
        <begin position="407"/>
        <end position="422"/>
    </location>
</feature>
<dbReference type="InterPro" id="IPR002172">
    <property type="entry name" value="LDrepeatLR_classA_rpt"/>
</dbReference>
<feature type="disulfide bond" evidence="9">
    <location>
        <begin position="366"/>
        <end position="381"/>
    </location>
</feature>
<comment type="subcellular location">
    <subcellularLocation>
        <location evidence="1">Membrane</location>
        <topology evidence="1">Single-pass membrane protein</topology>
    </subcellularLocation>
</comment>
<dbReference type="FunFam" id="4.10.400.10:FF:000163">
    <property type="entry name" value="Complement factor I"/>
    <property type="match status" value="1"/>
</dbReference>
<protein>
    <submittedName>
        <fullName evidence="12">Uncharacterized protein</fullName>
    </submittedName>
</protein>
<feature type="disulfide bond" evidence="9">
    <location>
        <begin position="395"/>
        <end position="413"/>
    </location>
</feature>
<dbReference type="Pfam" id="PF00059">
    <property type="entry name" value="Lectin_C"/>
    <property type="match status" value="1"/>
</dbReference>
<feature type="disulfide bond" evidence="9">
    <location>
        <begin position="541"/>
        <end position="559"/>
    </location>
</feature>
<dbReference type="Proteomes" id="UP000007110">
    <property type="component" value="Unassembled WGS sequence"/>
</dbReference>
<keyword evidence="2" id="KW-0812">Transmembrane</keyword>
<evidence type="ECO:0000256" key="2">
    <source>
        <dbReference type="ARBA" id="ARBA00022692"/>
    </source>
</evidence>
<evidence type="ECO:0000313" key="13">
    <source>
        <dbReference type="Proteomes" id="UP000007110"/>
    </source>
</evidence>
<dbReference type="PROSITE" id="PS01209">
    <property type="entry name" value="LDLRA_1"/>
    <property type="match status" value="2"/>
</dbReference>
<dbReference type="GeneID" id="105443381"/>
<evidence type="ECO:0000256" key="3">
    <source>
        <dbReference type="ARBA" id="ARBA00022737"/>
    </source>
</evidence>
<dbReference type="InterPro" id="IPR035914">
    <property type="entry name" value="Sperma_CUB_dom_sf"/>
</dbReference>
<reference evidence="12" key="2">
    <citation type="submission" date="2021-01" db="UniProtKB">
        <authorList>
            <consortium name="EnsemblMetazoa"/>
        </authorList>
    </citation>
    <scope>IDENTIFICATION</scope>
</reference>
<dbReference type="Pfam" id="PF00057">
    <property type="entry name" value="Ldl_recept_a"/>
    <property type="match status" value="4"/>
</dbReference>
<feature type="domain" description="C-type lectin" evidence="11">
    <location>
        <begin position="181"/>
        <end position="308"/>
    </location>
</feature>
<evidence type="ECO:0000259" key="11">
    <source>
        <dbReference type="PROSITE" id="PS50041"/>
    </source>
</evidence>
<dbReference type="PANTHER" id="PTHR22722:SF14">
    <property type="entry name" value="MEGALIN, ISOFORM A"/>
    <property type="match status" value="1"/>
</dbReference>
<feature type="disulfide bond" evidence="9">
    <location>
        <begin position="354"/>
        <end position="372"/>
    </location>
</feature>
<dbReference type="InParanoid" id="A0A7M7T0E8"/>
<reference evidence="13" key="1">
    <citation type="submission" date="2015-02" db="EMBL/GenBank/DDBJ databases">
        <title>Genome sequencing for Strongylocentrotus purpuratus.</title>
        <authorList>
            <person name="Murali S."/>
            <person name="Liu Y."/>
            <person name="Vee V."/>
            <person name="English A."/>
            <person name="Wang M."/>
            <person name="Skinner E."/>
            <person name="Han Y."/>
            <person name="Muzny D.M."/>
            <person name="Worley K.C."/>
            <person name="Gibbs R.A."/>
        </authorList>
    </citation>
    <scope>NUCLEOTIDE SEQUENCE</scope>
</reference>
<feature type="disulfide bond" evidence="9">
    <location>
        <begin position="534"/>
        <end position="546"/>
    </location>
</feature>
<dbReference type="OrthoDB" id="9990982at2759"/>
<evidence type="ECO:0000313" key="12">
    <source>
        <dbReference type="EnsemblMetazoa" id="XP_030844732"/>
    </source>
</evidence>
<dbReference type="SUPFAM" id="SSF56436">
    <property type="entry name" value="C-type lectin-like"/>
    <property type="match status" value="1"/>
</dbReference>
<evidence type="ECO:0000256" key="1">
    <source>
        <dbReference type="ARBA" id="ARBA00004167"/>
    </source>
</evidence>
<dbReference type="PROSITE" id="PS50068">
    <property type="entry name" value="LDLRA_2"/>
    <property type="match status" value="4"/>
</dbReference>
<evidence type="ECO:0000259" key="10">
    <source>
        <dbReference type="PROSITE" id="PS01180"/>
    </source>
</evidence>
<keyword evidence="3" id="KW-0677">Repeat</keyword>
<dbReference type="SUPFAM" id="SSF49854">
    <property type="entry name" value="Spermadhesin, CUB domain"/>
    <property type="match status" value="1"/>
</dbReference>
<feature type="disulfide bond" evidence="9">
    <location>
        <begin position="448"/>
        <end position="463"/>
    </location>
</feature>
<dbReference type="Gene3D" id="2.60.120.290">
    <property type="entry name" value="Spermadhesin, CUB domain"/>
    <property type="match status" value="1"/>
</dbReference>
<accession>A0A7M7T0E8</accession>
<keyword evidence="4" id="KW-1133">Transmembrane helix</keyword>
<keyword evidence="7" id="KW-0675">Receptor</keyword>
<dbReference type="KEGG" id="spu:105443381"/>
<dbReference type="InterPro" id="IPR051221">
    <property type="entry name" value="LDLR-related"/>
</dbReference>
<dbReference type="PROSITE" id="PS01180">
    <property type="entry name" value="CUB"/>
    <property type="match status" value="1"/>
</dbReference>
<dbReference type="Gene3D" id="3.10.100.10">
    <property type="entry name" value="Mannose-Binding Protein A, subunit A"/>
    <property type="match status" value="1"/>
</dbReference>
<dbReference type="CDD" id="cd00112">
    <property type="entry name" value="LDLa"/>
    <property type="match status" value="4"/>
</dbReference>
<evidence type="ECO:0000256" key="4">
    <source>
        <dbReference type="ARBA" id="ARBA00022989"/>
    </source>
</evidence>
<dbReference type="EnsemblMetazoa" id="XM_030988872">
    <property type="protein sequence ID" value="XP_030844732"/>
    <property type="gene ID" value="LOC105443381"/>
</dbReference>
<dbReference type="InterPro" id="IPR016187">
    <property type="entry name" value="CTDL_fold"/>
</dbReference>
<dbReference type="OMA" id="EDSCEIN"/>
<sequence>MTVIVSSGLQSSSEGFIAKYSFSEKPGCSVGYPIKQASEEEGEERVIFCTAPSGVIASLNYPSYIALTNDWAIITGNNTYIKVDNILLNLTETSSSDEGCRSFLEIREGDDNGGTKTYEYCPGGNPIPEKFLSKRNRLDIKMTFHEGALGRFYAEYQSLTFRSVQNNSAPGYTCPEDWEMYLNFCYQLFSNDKRITWHEAEAACQVKGAESHLVSVKGTGAMDYVHHKLTSDWLLEEKDNTLYIGLQRSKDNGNFRWSDDSPISFTSWYRSPDVGYCQPNGSSLMECTMIIMTQINSIAQWHDVPCSRPSAKKYICKQPAISMETGEPFNTDDHPVEYHPPNEIAPCAESLFQCISGECIQKIFVCDKIKHCSNGSDESDCPTHEGGCPENFYKCTEGQCISASFLCDNINHCEDNSDERGCHYSPCRNDEVPCASDPNVCIPLSRTCDLIDDCPMGSDETDCDDSHNLFPCYSGNMLPPHARCDGMIDCIGSSYEDEKNCDYQSENYTCNDDTELQCDNGKCVDLSTKYNFQCPPYTFLCPLSYCIPLRMRCDGIKDCPNGQDELECNEGLDVII</sequence>
<feature type="disulfide bond" evidence="9">
    <location>
        <begin position="347"/>
        <end position="359"/>
    </location>
</feature>
<dbReference type="SMART" id="SM00192">
    <property type="entry name" value="LDLa"/>
    <property type="match status" value="5"/>
</dbReference>
<dbReference type="InterPro" id="IPR016186">
    <property type="entry name" value="C-type_lectin-like/link_sf"/>
</dbReference>
<dbReference type="SMART" id="SM00034">
    <property type="entry name" value="CLECT"/>
    <property type="match status" value="1"/>
</dbReference>
<dbReference type="GO" id="GO:0005886">
    <property type="term" value="C:plasma membrane"/>
    <property type="evidence" value="ECO:0000318"/>
    <property type="project" value="GO_Central"/>
</dbReference>
<evidence type="ECO:0000256" key="7">
    <source>
        <dbReference type="ARBA" id="ARBA00023170"/>
    </source>
</evidence>
<dbReference type="SUPFAM" id="SSF57424">
    <property type="entry name" value="LDL receptor-like module"/>
    <property type="match status" value="5"/>
</dbReference>
<keyword evidence="6 9" id="KW-1015">Disulfide bond</keyword>
<keyword evidence="5" id="KW-0472">Membrane</keyword>
<feature type="disulfide bond" evidence="9">
    <location>
        <begin position="388"/>
        <end position="400"/>
    </location>
</feature>
<dbReference type="RefSeq" id="XP_030844732.1">
    <property type="nucleotide sequence ID" value="XM_030988872.1"/>
</dbReference>
<dbReference type="AlphaFoldDB" id="A0A7M7T0E8"/>
<feature type="disulfide bond" evidence="9">
    <location>
        <begin position="553"/>
        <end position="568"/>
    </location>
</feature>
<dbReference type="InterPro" id="IPR023415">
    <property type="entry name" value="LDLR_class-A_CS"/>
</dbReference>
<keyword evidence="8" id="KW-0325">Glycoprotein</keyword>
<dbReference type="PRINTS" id="PR00261">
    <property type="entry name" value="LDLRECEPTOR"/>
</dbReference>
<dbReference type="InterPro" id="IPR036055">
    <property type="entry name" value="LDL_receptor-like_sf"/>
</dbReference>
<keyword evidence="13" id="KW-1185">Reference proteome</keyword>
<evidence type="ECO:0000256" key="9">
    <source>
        <dbReference type="PROSITE-ProRule" id="PRU00124"/>
    </source>
</evidence>
<dbReference type="PROSITE" id="PS50041">
    <property type="entry name" value="C_TYPE_LECTIN_2"/>
    <property type="match status" value="1"/>
</dbReference>